<feature type="compositionally biased region" description="Basic and acidic residues" evidence="1">
    <location>
        <begin position="132"/>
        <end position="142"/>
    </location>
</feature>
<dbReference type="EMBL" id="BAABME010003581">
    <property type="protein sequence ID" value="GAA0159363.1"/>
    <property type="molecule type" value="Genomic_DNA"/>
</dbReference>
<feature type="compositionally biased region" description="Basic and acidic residues" evidence="1">
    <location>
        <begin position="101"/>
        <end position="117"/>
    </location>
</feature>
<dbReference type="Proteomes" id="UP001454036">
    <property type="component" value="Unassembled WGS sequence"/>
</dbReference>
<reference evidence="2 3" key="1">
    <citation type="submission" date="2024-01" db="EMBL/GenBank/DDBJ databases">
        <title>The complete chloroplast genome sequence of Lithospermum erythrorhizon: insights into the phylogenetic relationship among Boraginaceae species and the maternal lineages of purple gromwells.</title>
        <authorList>
            <person name="Okada T."/>
            <person name="Watanabe K."/>
        </authorList>
    </citation>
    <scope>NUCLEOTIDE SEQUENCE [LARGE SCALE GENOMIC DNA]</scope>
</reference>
<feature type="compositionally biased region" description="Polar residues" evidence="1">
    <location>
        <begin position="51"/>
        <end position="72"/>
    </location>
</feature>
<comment type="caution">
    <text evidence="2">The sequence shown here is derived from an EMBL/GenBank/DDBJ whole genome shotgun (WGS) entry which is preliminary data.</text>
</comment>
<accession>A0AAV3QA71</accession>
<name>A0AAV3QA71_LITER</name>
<sequence>MTTRRINQVAILNDAFTVPAKRLETGLQSLATNRNTTKKASEDGRRCQGKDPTNQHKPNTTHVPTCTNQTLNGGPRKSRLVRKLNKSRRAPRPMRPVQQTGRDRVFPSSRVSRESRYGRGGLGDHVSPSTRVPRESRESRDG</sequence>
<protein>
    <submittedName>
        <fullName evidence="2">Uncharacterized protein</fullName>
    </submittedName>
</protein>
<organism evidence="2 3">
    <name type="scientific">Lithospermum erythrorhizon</name>
    <name type="common">Purple gromwell</name>
    <name type="synonym">Lithospermum officinale var. erythrorhizon</name>
    <dbReference type="NCBI Taxonomy" id="34254"/>
    <lineage>
        <taxon>Eukaryota</taxon>
        <taxon>Viridiplantae</taxon>
        <taxon>Streptophyta</taxon>
        <taxon>Embryophyta</taxon>
        <taxon>Tracheophyta</taxon>
        <taxon>Spermatophyta</taxon>
        <taxon>Magnoliopsida</taxon>
        <taxon>eudicotyledons</taxon>
        <taxon>Gunneridae</taxon>
        <taxon>Pentapetalae</taxon>
        <taxon>asterids</taxon>
        <taxon>lamiids</taxon>
        <taxon>Boraginales</taxon>
        <taxon>Boraginaceae</taxon>
        <taxon>Boraginoideae</taxon>
        <taxon>Lithospermeae</taxon>
        <taxon>Lithospermum</taxon>
    </lineage>
</organism>
<gene>
    <name evidence="2" type="ORF">LIER_16156</name>
</gene>
<evidence type="ECO:0000313" key="3">
    <source>
        <dbReference type="Proteomes" id="UP001454036"/>
    </source>
</evidence>
<keyword evidence="3" id="KW-1185">Reference proteome</keyword>
<feature type="compositionally biased region" description="Basic residues" evidence="1">
    <location>
        <begin position="76"/>
        <end position="92"/>
    </location>
</feature>
<proteinExistence type="predicted"/>
<dbReference type="AlphaFoldDB" id="A0AAV3QA71"/>
<feature type="compositionally biased region" description="Basic and acidic residues" evidence="1">
    <location>
        <begin position="39"/>
        <end position="49"/>
    </location>
</feature>
<evidence type="ECO:0000313" key="2">
    <source>
        <dbReference type="EMBL" id="GAA0159363.1"/>
    </source>
</evidence>
<feature type="region of interest" description="Disordered" evidence="1">
    <location>
        <begin position="33"/>
        <end position="142"/>
    </location>
</feature>
<evidence type="ECO:0000256" key="1">
    <source>
        <dbReference type="SAM" id="MobiDB-lite"/>
    </source>
</evidence>